<organism evidence="2">
    <name type="scientific">Brassica napus</name>
    <name type="common">Rape</name>
    <dbReference type="NCBI Taxonomy" id="3708"/>
    <lineage>
        <taxon>Eukaryota</taxon>
        <taxon>Viridiplantae</taxon>
        <taxon>Streptophyta</taxon>
        <taxon>Embryophyta</taxon>
        <taxon>Tracheophyta</taxon>
        <taxon>Spermatophyta</taxon>
        <taxon>Magnoliopsida</taxon>
        <taxon>eudicotyledons</taxon>
        <taxon>Gunneridae</taxon>
        <taxon>Pentapetalae</taxon>
        <taxon>rosids</taxon>
        <taxon>malvids</taxon>
        <taxon>Brassicales</taxon>
        <taxon>Brassicaceae</taxon>
        <taxon>Brassiceae</taxon>
        <taxon>Brassica</taxon>
    </lineage>
</organism>
<proteinExistence type="predicted"/>
<reference evidence="2" key="1">
    <citation type="journal article" date="2014" name="Science">
        <title>Plant genetics. Early allopolyploid evolution in the post-Neolithic Brassica napus oilseed genome.</title>
        <authorList>
            <person name="Chalhoub B."/>
            <person name="Denoeud F."/>
            <person name="Liu S."/>
            <person name="Parkin I.A."/>
            <person name="Tang H."/>
            <person name="Wang X."/>
            <person name="Chiquet J."/>
            <person name="Belcram H."/>
            <person name="Tong C."/>
            <person name="Samans B."/>
            <person name="Correa M."/>
            <person name="Da Silva C."/>
            <person name="Just J."/>
            <person name="Falentin C."/>
            <person name="Koh C.S."/>
            <person name="Le Clainche I."/>
            <person name="Bernard M."/>
            <person name="Bento P."/>
            <person name="Noel B."/>
            <person name="Labadie K."/>
            <person name="Alberti A."/>
            <person name="Charles M."/>
            <person name="Arnaud D."/>
            <person name="Guo H."/>
            <person name="Daviaud C."/>
            <person name="Alamery S."/>
            <person name="Jabbari K."/>
            <person name="Zhao M."/>
            <person name="Edger P.P."/>
            <person name="Chelaifa H."/>
            <person name="Tack D."/>
            <person name="Lassalle G."/>
            <person name="Mestiri I."/>
            <person name="Schnel N."/>
            <person name="Le Paslier M.C."/>
            <person name="Fan G."/>
            <person name="Renault V."/>
            <person name="Bayer P.E."/>
            <person name="Golicz A.A."/>
            <person name="Manoli S."/>
            <person name="Lee T.H."/>
            <person name="Thi V.H."/>
            <person name="Chalabi S."/>
            <person name="Hu Q."/>
            <person name="Fan C."/>
            <person name="Tollenaere R."/>
            <person name="Lu Y."/>
            <person name="Battail C."/>
            <person name="Shen J."/>
            <person name="Sidebottom C.H."/>
            <person name="Wang X."/>
            <person name="Canaguier A."/>
            <person name="Chauveau A."/>
            <person name="Berard A."/>
            <person name="Deniot G."/>
            <person name="Guan M."/>
            <person name="Liu Z."/>
            <person name="Sun F."/>
            <person name="Lim Y.P."/>
            <person name="Lyons E."/>
            <person name="Town C.D."/>
            <person name="Bancroft I."/>
            <person name="Wang X."/>
            <person name="Meng J."/>
            <person name="Ma J."/>
            <person name="Pires J.C."/>
            <person name="King G.J."/>
            <person name="Brunel D."/>
            <person name="Delourme R."/>
            <person name="Renard M."/>
            <person name="Aury J.M."/>
            <person name="Adams K.L."/>
            <person name="Batley J."/>
            <person name="Snowdon R.J."/>
            <person name="Tost J."/>
            <person name="Edwards D."/>
            <person name="Zhou Y."/>
            <person name="Hua W."/>
            <person name="Sharpe A.G."/>
            <person name="Paterson A.H."/>
            <person name="Guan C."/>
            <person name="Wincker P."/>
        </authorList>
    </citation>
    <scope>NUCLEOTIDE SEQUENCE [LARGE SCALE GENOMIC DNA]</scope>
</reference>
<dbReference type="EMBL" id="LK042913">
    <property type="protein sequence ID" value="CDY70676.1"/>
    <property type="molecule type" value="Genomic_DNA"/>
</dbReference>
<evidence type="ECO:0000313" key="2">
    <source>
        <dbReference type="EMBL" id="CDY70676.1"/>
    </source>
</evidence>
<protein>
    <submittedName>
        <fullName evidence="2">BnaAnng34600D protein</fullName>
    </submittedName>
</protein>
<gene>
    <name evidence="2" type="primary">BnaAnng34600D</name>
    <name evidence="2" type="ORF">GSBRNA2T00005296001</name>
</gene>
<dbReference type="AlphaFoldDB" id="A0A078JYQ1"/>
<dbReference type="Gramene" id="CDY70676">
    <property type="protein sequence ID" value="CDY70676"/>
    <property type="gene ID" value="GSBRNA2T00005296001"/>
</dbReference>
<feature type="region of interest" description="Disordered" evidence="1">
    <location>
        <begin position="1"/>
        <end position="20"/>
    </location>
</feature>
<feature type="compositionally biased region" description="Polar residues" evidence="1">
    <location>
        <begin position="1"/>
        <end position="10"/>
    </location>
</feature>
<accession>A0A078JYQ1</accession>
<evidence type="ECO:0000256" key="1">
    <source>
        <dbReference type="SAM" id="MobiDB-lite"/>
    </source>
</evidence>
<dbReference type="PaxDb" id="3708-A0A078JYQ1"/>
<name>A0A078JYQ1_BRANA</name>
<reference evidence="2" key="2">
    <citation type="submission" date="2014-06" db="EMBL/GenBank/DDBJ databases">
        <authorList>
            <person name="Genoscope - CEA"/>
        </authorList>
    </citation>
    <scope>NUCLEOTIDE SEQUENCE</scope>
</reference>
<sequence>MKLQHKPNSYKSHKFSVGTP</sequence>